<proteinExistence type="predicted"/>
<dbReference type="HOGENOM" id="CLU_093792_0_0_6"/>
<accession>F6DCE7</accession>
<dbReference type="STRING" id="717773.Thicy_0761"/>
<organism evidence="1 2">
    <name type="scientific">Thiomicrospira cyclica (strain DSM 14477 / JCM 11371 / ALM1)</name>
    <name type="common">Thioalkalimicrobium cyclicum</name>
    <dbReference type="NCBI Taxonomy" id="717773"/>
    <lineage>
        <taxon>Bacteria</taxon>
        <taxon>Pseudomonadati</taxon>
        <taxon>Pseudomonadota</taxon>
        <taxon>Gammaproteobacteria</taxon>
        <taxon>Thiotrichales</taxon>
        <taxon>Piscirickettsiaceae</taxon>
        <taxon>Thiomicrospira</taxon>
    </lineage>
</organism>
<dbReference type="Pfam" id="PF07209">
    <property type="entry name" value="DUF1415"/>
    <property type="match status" value="1"/>
</dbReference>
<dbReference type="RefSeq" id="WP_013835312.1">
    <property type="nucleotide sequence ID" value="NC_015581.1"/>
</dbReference>
<name>F6DCE7_THICA</name>
<evidence type="ECO:0000313" key="1">
    <source>
        <dbReference type="EMBL" id="AEG31533.1"/>
    </source>
</evidence>
<gene>
    <name evidence="1" type="ordered locus">Thicy_0761</name>
</gene>
<dbReference type="AlphaFoldDB" id="F6DCE7"/>
<dbReference type="eggNOG" id="COG3310">
    <property type="taxonomic scope" value="Bacteria"/>
</dbReference>
<keyword evidence="2" id="KW-1185">Reference proteome</keyword>
<protein>
    <submittedName>
        <fullName evidence="1">Uncharacterized protein</fullName>
    </submittedName>
</protein>
<dbReference type="InterPro" id="IPR009858">
    <property type="entry name" value="DUF1415"/>
</dbReference>
<dbReference type="OrthoDB" id="277390at2"/>
<reference evidence="1 2" key="1">
    <citation type="submission" date="2011-05" db="EMBL/GenBank/DDBJ databases">
        <title>Complete sequence of Thioalkalimicrobium cyclicum ALM1.</title>
        <authorList>
            <consortium name="US DOE Joint Genome Institute"/>
            <person name="Lucas S."/>
            <person name="Han J."/>
            <person name="Lapidus A."/>
            <person name="Cheng J.-F."/>
            <person name="Goodwin L."/>
            <person name="Pitluck S."/>
            <person name="Peters L."/>
            <person name="Mikhailova N."/>
            <person name="Davenport K."/>
            <person name="Han C."/>
            <person name="Tapia R."/>
            <person name="Land M."/>
            <person name="Hauser L."/>
            <person name="Kyrpides N."/>
            <person name="Ivanova N."/>
            <person name="Pagani I."/>
            <person name="Kappler U."/>
            <person name="Woyke T."/>
        </authorList>
    </citation>
    <scope>NUCLEOTIDE SEQUENCE [LARGE SCALE GENOMIC DNA]</scope>
    <source>
        <strain evidence="2">DSM 14477 / JCM 11371 / ALM1</strain>
    </source>
</reference>
<evidence type="ECO:0000313" key="2">
    <source>
        <dbReference type="Proteomes" id="UP000009232"/>
    </source>
</evidence>
<dbReference type="EMBL" id="CP002776">
    <property type="protein sequence ID" value="AEG31533.1"/>
    <property type="molecule type" value="Genomic_DNA"/>
</dbReference>
<dbReference type="Proteomes" id="UP000009232">
    <property type="component" value="Chromosome"/>
</dbReference>
<dbReference type="KEGG" id="tcy:Thicy_0761"/>
<sequence>MTDTTTSMPAVEQQAILQATQKWLQTIVIGLNFCPFAQREFDANRIHYAITDHRKTEDVLAALQVEWQRLDQQSDIATTLLVLPYGFEGFWDYLDLVDMAEQLLVMDGYEGIYQVASFHPDYCFADADEQDPANFTNRSPYPMLHILREDQLSQALDHHPDPEAIPATNMAKARAMGYQQLETLRLACFK</sequence>